<evidence type="ECO:0000313" key="1">
    <source>
        <dbReference type="EMBL" id="KAF2134090.1"/>
    </source>
</evidence>
<dbReference type="InterPro" id="IPR036291">
    <property type="entry name" value="NAD(P)-bd_dom_sf"/>
</dbReference>
<dbReference type="EMBL" id="ML977498">
    <property type="protein sequence ID" value="KAF2134090.1"/>
    <property type="molecule type" value="Genomic_DNA"/>
</dbReference>
<organism evidence="1 2">
    <name type="scientific">Dothidotthia symphoricarpi CBS 119687</name>
    <dbReference type="NCBI Taxonomy" id="1392245"/>
    <lineage>
        <taxon>Eukaryota</taxon>
        <taxon>Fungi</taxon>
        <taxon>Dikarya</taxon>
        <taxon>Ascomycota</taxon>
        <taxon>Pezizomycotina</taxon>
        <taxon>Dothideomycetes</taxon>
        <taxon>Pleosporomycetidae</taxon>
        <taxon>Pleosporales</taxon>
        <taxon>Dothidotthiaceae</taxon>
        <taxon>Dothidotthia</taxon>
    </lineage>
</organism>
<protein>
    <recommendedName>
        <fullName evidence="3">Nucleoside-diphosphate-sugar epimerase</fullName>
    </recommendedName>
</protein>
<sequence length="241" mass="26541">MHIILTGATGLVGASVLNNMLAQESISRISILSRRPVAMAEGHDKAKVIIHKDYKTYESTLLEELKDAQGCVWAQGVSQNSVDKEKYVEITHDYPIAAAHAFSTLHPDSPFTFVYISGEGATQSPGMFTPIFGRVKGQVETALLEFHKQNPLFKLYNVRLGAVDWRNQPAIHPFIPKQATYKGVLLAPLTFAYKSLMTPTEPMGKILTELAMSKGEPLEGSNLGMDGRLVTNLAIRRMAEL</sequence>
<dbReference type="Gene3D" id="3.40.50.720">
    <property type="entry name" value="NAD(P)-binding Rossmann-like Domain"/>
    <property type="match status" value="1"/>
</dbReference>
<dbReference type="SUPFAM" id="SSF51735">
    <property type="entry name" value="NAD(P)-binding Rossmann-fold domains"/>
    <property type="match status" value="1"/>
</dbReference>
<dbReference type="AlphaFoldDB" id="A0A6A6AQM8"/>
<evidence type="ECO:0008006" key="3">
    <source>
        <dbReference type="Google" id="ProtNLM"/>
    </source>
</evidence>
<dbReference type="OrthoDB" id="9975943at2759"/>
<dbReference type="Proteomes" id="UP000799771">
    <property type="component" value="Unassembled WGS sequence"/>
</dbReference>
<evidence type="ECO:0000313" key="2">
    <source>
        <dbReference type="Proteomes" id="UP000799771"/>
    </source>
</evidence>
<keyword evidence="2" id="KW-1185">Reference proteome</keyword>
<name>A0A6A6AQM8_9PLEO</name>
<dbReference type="RefSeq" id="XP_033528477.1">
    <property type="nucleotide sequence ID" value="XM_033667292.1"/>
</dbReference>
<reference evidence="1" key="1">
    <citation type="journal article" date="2020" name="Stud. Mycol.">
        <title>101 Dothideomycetes genomes: a test case for predicting lifestyles and emergence of pathogens.</title>
        <authorList>
            <person name="Haridas S."/>
            <person name="Albert R."/>
            <person name="Binder M."/>
            <person name="Bloem J."/>
            <person name="Labutti K."/>
            <person name="Salamov A."/>
            <person name="Andreopoulos B."/>
            <person name="Baker S."/>
            <person name="Barry K."/>
            <person name="Bills G."/>
            <person name="Bluhm B."/>
            <person name="Cannon C."/>
            <person name="Castanera R."/>
            <person name="Culley D."/>
            <person name="Daum C."/>
            <person name="Ezra D."/>
            <person name="Gonzalez J."/>
            <person name="Henrissat B."/>
            <person name="Kuo A."/>
            <person name="Liang C."/>
            <person name="Lipzen A."/>
            <person name="Lutzoni F."/>
            <person name="Magnuson J."/>
            <person name="Mondo S."/>
            <person name="Nolan M."/>
            <person name="Ohm R."/>
            <person name="Pangilinan J."/>
            <person name="Park H.-J."/>
            <person name="Ramirez L."/>
            <person name="Alfaro M."/>
            <person name="Sun H."/>
            <person name="Tritt A."/>
            <person name="Yoshinaga Y."/>
            <person name="Zwiers L.-H."/>
            <person name="Turgeon B."/>
            <person name="Goodwin S."/>
            <person name="Spatafora J."/>
            <person name="Crous P."/>
            <person name="Grigoriev I."/>
        </authorList>
    </citation>
    <scope>NUCLEOTIDE SEQUENCE</scope>
    <source>
        <strain evidence="1">CBS 119687</strain>
    </source>
</reference>
<gene>
    <name evidence="1" type="ORF">P153DRAFT_363091</name>
</gene>
<dbReference type="PANTHER" id="PTHR14097:SF8">
    <property type="entry name" value="NAD(P)-BINDING DOMAIN-CONTAINING PROTEIN"/>
    <property type="match status" value="1"/>
</dbReference>
<dbReference type="GeneID" id="54407724"/>
<dbReference type="PANTHER" id="PTHR14097">
    <property type="entry name" value="OXIDOREDUCTASE HTATIP2"/>
    <property type="match status" value="1"/>
</dbReference>
<accession>A0A6A6AQM8</accession>
<proteinExistence type="predicted"/>